<protein>
    <submittedName>
        <fullName evidence="5">Extracellular solute-binding protein</fullName>
    </submittedName>
</protein>
<dbReference type="InterPro" id="IPR006059">
    <property type="entry name" value="SBP"/>
</dbReference>
<evidence type="ECO:0000256" key="1">
    <source>
        <dbReference type="ARBA" id="ARBA00008520"/>
    </source>
</evidence>
<organism evidence="5 6">
    <name type="scientific">Ornithinibacillus salinisoli</name>
    <dbReference type="NCBI Taxonomy" id="1848459"/>
    <lineage>
        <taxon>Bacteria</taxon>
        <taxon>Bacillati</taxon>
        <taxon>Bacillota</taxon>
        <taxon>Bacilli</taxon>
        <taxon>Bacillales</taxon>
        <taxon>Bacillaceae</taxon>
        <taxon>Ornithinibacillus</taxon>
    </lineage>
</organism>
<gene>
    <name evidence="5" type="ORF">ACFSJF_08035</name>
</gene>
<dbReference type="Pfam" id="PF13416">
    <property type="entry name" value="SBP_bac_8"/>
    <property type="match status" value="1"/>
</dbReference>
<evidence type="ECO:0000256" key="3">
    <source>
        <dbReference type="ARBA" id="ARBA00022729"/>
    </source>
</evidence>
<keyword evidence="6" id="KW-1185">Reference proteome</keyword>
<keyword evidence="2" id="KW-0813">Transport</keyword>
<sequence>MKFRKSLLVLLSISFALFLAACGGDDNEDAEGSDDSSGQKITIFQSKVEISEQLEALAAEYEEETGVEVEVWGTTGDDYFQQLQIRLNSNQGPSIFSVRHVTEAEKLESYLYDMSDEAFVEDVAPNMALEYDGKVVGVPYGVEGFGLVYNKDLVSEEDIADYESFVSTLEKFKDSDVQGLSLAQEAYFLIGHLSNYPFSLQEDNYDYIQQLSNGEVTMAETDEFQAFGQLMEDLRANIPNPLDITYDEQMGDFATGKTAMIHQGNWAYGMFEDYDLDFEIGMAPLPLLDNDKLEVGVGSNWGINANKDDAEVQAAADFLNWMHTSETGMRYIVEEFGAVPAFTNIEANDLDPLSQAVLDATNSGETIPWSHNYYPANVIVNDFVPATENFFLSKDVTGEQFIDSLDEAWQNAIK</sequence>
<evidence type="ECO:0000313" key="5">
    <source>
        <dbReference type="EMBL" id="MFD2044211.1"/>
    </source>
</evidence>
<dbReference type="PANTHER" id="PTHR30061">
    <property type="entry name" value="MALTOSE-BINDING PERIPLASMIC PROTEIN"/>
    <property type="match status" value="1"/>
</dbReference>
<accession>A0ABW4VYM7</accession>
<evidence type="ECO:0000256" key="4">
    <source>
        <dbReference type="SAM" id="SignalP"/>
    </source>
</evidence>
<keyword evidence="3 4" id="KW-0732">Signal</keyword>
<dbReference type="EMBL" id="JBHUHQ010000014">
    <property type="protein sequence ID" value="MFD2044211.1"/>
    <property type="molecule type" value="Genomic_DNA"/>
</dbReference>
<dbReference type="PANTHER" id="PTHR30061:SF50">
    <property type="entry name" value="MALTOSE_MALTODEXTRIN-BINDING PERIPLASMIC PROTEIN"/>
    <property type="match status" value="1"/>
</dbReference>
<evidence type="ECO:0000313" key="6">
    <source>
        <dbReference type="Proteomes" id="UP001597383"/>
    </source>
</evidence>
<dbReference type="SUPFAM" id="SSF53850">
    <property type="entry name" value="Periplasmic binding protein-like II"/>
    <property type="match status" value="1"/>
</dbReference>
<comment type="similarity">
    <text evidence="1">Belongs to the bacterial solute-binding protein 1 family.</text>
</comment>
<dbReference type="PROSITE" id="PS51257">
    <property type="entry name" value="PROKAR_LIPOPROTEIN"/>
    <property type="match status" value="1"/>
</dbReference>
<dbReference type="Proteomes" id="UP001597383">
    <property type="component" value="Unassembled WGS sequence"/>
</dbReference>
<evidence type="ECO:0000256" key="2">
    <source>
        <dbReference type="ARBA" id="ARBA00022448"/>
    </source>
</evidence>
<reference evidence="6" key="1">
    <citation type="journal article" date="2019" name="Int. J. Syst. Evol. Microbiol.">
        <title>The Global Catalogue of Microorganisms (GCM) 10K type strain sequencing project: providing services to taxonomists for standard genome sequencing and annotation.</title>
        <authorList>
            <consortium name="The Broad Institute Genomics Platform"/>
            <consortium name="The Broad Institute Genome Sequencing Center for Infectious Disease"/>
            <person name="Wu L."/>
            <person name="Ma J."/>
        </authorList>
    </citation>
    <scope>NUCLEOTIDE SEQUENCE [LARGE SCALE GENOMIC DNA]</scope>
    <source>
        <strain evidence="6">R28</strain>
    </source>
</reference>
<name>A0ABW4VYM7_9BACI</name>
<dbReference type="RefSeq" id="WP_377556522.1">
    <property type="nucleotide sequence ID" value="NZ_JBHUHQ010000014.1"/>
</dbReference>
<proteinExistence type="inferred from homology"/>
<dbReference type="Gene3D" id="3.40.190.10">
    <property type="entry name" value="Periplasmic binding protein-like II"/>
    <property type="match status" value="2"/>
</dbReference>
<feature type="signal peptide" evidence="4">
    <location>
        <begin position="1"/>
        <end position="20"/>
    </location>
</feature>
<comment type="caution">
    <text evidence="5">The sequence shown here is derived from an EMBL/GenBank/DDBJ whole genome shotgun (WGS) entry which is preliminary data.</text>
</comment>
<feature type="chain" id="PRO_5046676195" evidence="4">
    <location>
        <begin position="21"/>
        <end position="414"/>
    </location>
</feature>